<proteinExistence type="predicted"/>
<dbReference type="OrthoDB" id="5953030at2759"/>
<keyword evidence="2" id="KW-1185">Reference proteome</keyword>
<dbReference type="EMBL" id="CACRXK020003837">
    <property type="protein sequence ID" value="CAB4000430.1"/>
    <property type="molecule type" value="Genomic_DNA"/>
</dbReference>
<gene>
    <name evidence="1" type="ORF">PACLA_8A012771</name>
</gene>
<feature type="non-terminal residue" evidence="1">
    <location>
        <position position="1"/>
    </location>
</feature>
<comment type="caution">
    <text evidence="1">The sequence shown here is derived from an EMBL/GenBank/DDBJ whole genome shotgun (WGS) entry which is preliminary data.</text>
</comment>
<reference evidence="1" key="1">
    <citation type="submission" date="2020-04" db="EMBL/GenBank/DDBJ databases">
        <authorList>
            <person name="Alioto T."/>
            <person name="Alioto T."/>
            <person name="Gomez Garrido J."/>
        </authorList>
    </citation>
    <scope>NUCLEOTIDE SEQUENCE</scope>
    <source>
        <strain evidence="1">A484AB</strain>
    </source>
</reference>
<sequence>MRGTDSGTALCCRNKVFVVELAKISCPGCGFEISQANYCMSAKRIILWRGSVGYLLPLVMEVSSVVRFQRQLCSGVYKVKVGFSDSCELNRFAKRSFDGPGLQDLGISGDLWSWIADYLSDRSQMTVLNGCQSQSMSVQYGVPQGSVLGPILFSLYCNDLPEICDDDEGDIYMYADDTTIYVIGPTHDSVATTLNRVICKLHEWCCNNFLTPHPDKTEFMILGRGIEIDSTLKWKAHLYYPQSHMGSAYTRADLESSNQ</sequence>
<name>A0A6S7HBS9_PARCT</name>
<dbReference type="AlphaFoldDB" id="A0A6S7HBS9"/>
<dbReference type="PROSITE" id="PS50878">
    <property type="entry name" value="RT_POL"/>
    <property type="match status" value="1"/>
</dbReference>
<dbReference type="InterPro" id="IPR000477">
    <property type="entry name" value="RT_dom"/>
</dbReference>
<dbReference type="Pfam" id="PF00078">
    <property type="entry name" value="RVT_1"/>
    <property type="match status" value="1"/>
</dbReference>
<dbReference type="InterPro" id="IPR043502">
    <property type="entry name" value="DNA/RNA_pol_sf"/>
</dbReference>
<evidence type="ECO:0000313" key="2">
    <source>
        <dbReference type="Proteomes" id="UP001152795"/>
    </source>
</evidence>
<evidence type="ECO:0000313" key="1">
    <source>
        <dbReference type="EMBL" id="CAB4000430.1"/>
    </source>
</evidence>
<dbReference type="Proteomes" id="UP001152795">
    <property type="component" value="Unassembled WGS sequence"/>
</dbReference>
<dbReference type="SUPFAM" id="SSF56672">
    <property type="entry name" value="DNA/RNA polymerases"/>
    <property type="match status" value="1"/>
</dbReference>
<organism evidence="1 2">
    <name type="scientific">Paramuricea clavata</name>
    <name type="common">Red gorgonian</name>
    <name type="synonym">Violescent sea-whip</name>
    <dbReference type="NCBI Taxonomy" id="317549"/>
    <lineage>
        <taxon>Eukaryota</taxon>
        <taxon>Metazoa</taxon>
        <taxon>Cnidaria</taxon>
        <taxon>Anthozoa</taxon>
        <taxon>Octocorallia</taxon>
        <taxon>Malacalcyonacea</taxon>
        <taxon>Plexauridae</taxon>
        <taxon>Paramuricea</taxon>
    </lineage>
</organism>
<protein>
    <submittedName>
        <fullName evidence="1">Uncharacterized protein</fullName>
    </submittedName>
</protein>
<accession>A0A6S7HBS9</accession>
<dbReference type="PANTHER" id="PTHR33332">
    <property type="entry name" value="REVERSE TRANSCRIPTASE DOMAIN-CONTAINING PROTEIN"/>
    <property type="match status" value="1"/>
</dbReference>